<comment type="caution">
    <text evidence="7">The sequence shown here is derived from an EMBL/GenBank/DDBJ whole genome shotgun (WGS) entry which is preliminary data.</text>
</comment>
<dbReference type="GO" id="GO:0016987">
    <property type="term" value="F:sigma factor activity"/>
    <property type="evidence" value="ECO:0007669"/>
    <property type="project" value="UniProtKB-KW"/>
</dbReference>
<dbReference type="SUPFAM" id="SSF88659">
    <property type="entry name" value="Sigma3 and sigma4 domains of RNA polymerase sigma factors"/>
    <property type="match status" value="1"/>
</dbReference>
<evidence type="ECO:0000256" key="1">
    <source>
        <dbReference type="ARBA" id="ARBA00010641"/>
    </source>
</evidence>
<accession>A0A062VK74</accession>
<reference evidence="7 8" key="1">
    <citation type="journal article" date="2014" name="Antonie Van Leeuwenhoek">
        <title>Hyphomonas beringensis sp. nov. and Hyphomonas chukchiensis sp. nov., isolated from surface seawater of the Bering Sea and Chukchi Sea.</title>
        <authorList>
            <person name="Li C."/>
            <person name="Lai Q."/>
            <person name="Li G."/>
            <person name="Dong C."/>
            <person name="Wang J."/>
            <person name="Liao Y."/>
            <person name="Shao Z."/>
        </authorList>
    </citation>
    <scope>NUCLEOTIDE SEQUENCE [LARGE SCALE GENOMIC DNA]</scope>
    <source>
        <strain evidence="7 8">PS728</strain>
    </source>
</reference>
<dbReference type="PANTHER" id="PTHR43133:SF45">
    <property type="entry name" value="RNA POLYMERASE ECF-TYPE SIGMA FACTOR"/>
    <property type="match status" value="1"/>
</dbReference>
<evidence type="ECO:0000256" key="4">
    <source>
        <dbReference type="ARBA" id="ARBA00023163"/>
    </source>
</evidence>
<dbReference type="Pfam" id="PF08281">
    <property type="entry name" value="Sigma70_r4_2"/>
    <property type="match status" value="1"/>
</dbReference>
<sequence>MKPVFDQDQRYMEAVEAHGGALERLARAMEAHPERRRDLLQEMHVALWRSFAKFDGRCSLKTWVYRVAHNVASTHVGREVRRNRGLVGEEAIGPVVAADNPATDYEREDALERLNAWIRALKPADRQVMTLYLEELDAPAIAEITGFTPGAVTTRISRLKARLAEDFREKVDV</sequence>
<dbReference type="PATRIC" id="fig|1280954.3.peg.1994"/>
<dbReference type="InterPro" id="IPR036388">
    <property type="entry name" value="WH-like_DNA-bd_sf"/>
</dbReference>
<dbReference type="RefSeq" id="WP_035597806.1">
    <property type="nucleotide sequence ID" value="NZ_ARYM01000010.1"/>
</dbReference>
<dbReference type="InterPro" id="IPR014284">
    <property type="entry name" value="RNA_pol_sigma-70_dom"/>
</dbReference>
<protein>
    <submittedName>
        <fullName evidence="7">ECF subfamily RNA polymerase sigma-24 factor</fullName>
    </submittedName>
</protein>
<keyword evidence="4" id="KW-0804">Transcription</keyword>
<dbReference type="InterPro" id="IPR013325">
    <property type="entry name" value="RNA_pol_sigma_r2"/>
</dbReference>
<dbReference type="eggNOG" id="COG1595">
    <property type="taxonomic scope" value="Bacteria"/>
</dbReference>
<comment type="similarity">
    <text evidence="1">Belongs to the sigma-70 factor family. ECF subfamily.</text>
</comment>
<gene>
    <name evidence="7" type="ORF">HPO_09840</name>
</gene>
<dbReference type="InterPro" id="IPR013324">
    <property type="entry name" value="RNA_pol_sigma_r3/r4-like"/>
</dbReference>
<dbReference type="PANTHER" id="PTHR43133">
    <property type="entry name" value="RNA POLYMERASE ECF-TYPE SIGMA FACTO"/>
    <property type="match status" value="1"/>
</dbReference>
<evidence type="ECO:0000313" key="8">
    <source>
        <dbReference type="Proteomes" id="UP000027100"/>
    </source>
</evidence>
<keyword evidence="3" id="KW-0731">Sigma factor</keyword>
<evidence type="ECO:0000256" key="2">
    <source>
        <dbReference type="ARBA" id="ARBA00023015"/>
    </source>
</evidence>
<evidence type="ECO:0000256" key="3">
    <source>
        <dbReference type="ARBA" id="ARBA00023082"/>
    </source>
</evidence>
<dbReference type="STRING" id="1280954.HPO_09840"/>
<evidence type="ECO:0000259" key="6">
    <source>
        <dbReference type="Pfam" id="PF08281"/>
    </source>
</evidence>
<dbReference type="GO" id="GO:0006352">
    <property type="term" value="P:DNA-templated transcription initiation"/>
    <property type="evidence" value="ECO:0007669"/>
    <property type="project" value="InterPro"/>
</dbReference>
<organism evidence="7 8">
    <name type="scientific">Hyphomonas polymorpha PS728</name>
    <dbReference type="NCBI Taxonomy" id="1280954"/>
    <lineage>
        <taxon>Bacteria</taxon>
        <taxon>Pseudomonadati</taxon>
        <taxon>Pseudomonadota</taxon>
        <taxon>Alphaproteobacteria</taxon>
        <taxon>Hyphomonadales</taxon>
        <taxon>Hyphomonadaceae</taxon>
        <taxon>Hyphomonas</taxon>
    </lineage>
</organism>
<dbReference type="Gene3D" id="1.10.1740.10">
    <property type="match status" value="1"/>
</dbReference>
<proteinExistence type="inferred from homology"/>
<dbReference type="Pfam" id="PF04542">
    <property type="entry name" value="Sigma70_r2"/>
    <property type="match status" value="1"/>
</dbReference>
<dbReference type="OrthoDB" id="9803470at2"/>
<dbReference type="Gene3D" id="1.10.10.10">
    <property type="entry name" value="Winged helix-like DNA-binding domain superfamily/Winged helix DNA-binding domain"/>
    <property type="match status" value="1"/>
</dbReference>
<keyword evidence="8" id="KW-1185">Reference proteome</keyword>
<keyword evidence="2" id="KW-0805">Transcription regulation</keyword>
<dbReference type="Proteomes" id="UP000027100">
    <property type="component" value="Unassembled WGS sequence"/>
</dbReference>
<evidence type="ECO:0000313" key="7">
    <source>
        <dbReference type="EMBL" id="KCZ98505.1"/>
    </source>
</evidence>
<dbReference type="InterPro" id="IPR007627">
    <property type="entry name" value="RNA_pol_sigma70_r2"/>
</dbReference>
<dbReference type="InterPro" id="IPR013249">
    <property type="entry name" value="RNA_pol_sigma70_r4_t2"/>
</dbReference>
<dbReference type="InterPro" id="IPR039425">
    <property type="entry name" value="RNA_pol_sigma-70-like"/>
</dbReference>
<dbReference type="EMBL" id="ARYM01000010">
    <property type="protein sequence ID" value="KCZ98505.1"/>
    <property type="molecule type" value="Genomic_DNA"/>
</dbReference>
<feature type="domain" description="RNA polymerase sigma-70 region 2" evidence="5">
    <location>
        <begin position="15"/>
        <end position="81"/>
    </location>
</feature>
<name>A0A062VK74_9PROT</name>
<evidence type="ECO:0000259" key="5">
    <source>
        <dbReference type="Pfam" id="PF04542"/>
    </source>
</evidence>
<dbReference type="SUPFAM" id="SSF88946">
    <property type="entry name" value="Sigma2 domain of RNA polymerase sigma factors"/>
    <property type="match status" value="1"/>
</dbReference>
<dbReference type="NCBIfam" id="TIGR02937">
    <property type="entry name" value="sigma70-ECF"/>
    <property type="match status" value="1"/>
</dbReference>
<feature type="domain" description="RNA polymerase sigma factor 70 region 4 type 2" evidence="6">
    <location>
        <begin position="114"/>
        <end position="163"/>
    </location>
</feature>
<dbReference type="AlphaFoldDB" id="A0A062VK74"/>
<dbReference type="GO" id="GO:0003677">
    <property type="term" value="F:DNA binding"/>
    <property type="evidence" value="ECO:0007669"/>
    <property type="project" value="InterPro"/>
</dbReference>